<organism evidence="1">
    <name type="scientific">Thermofilum pendens</name>
    <dbReference type="NCBI Taxonomy" id="2269"/>
    <lineage>
        <taxon>Archaea</taxon>
        <taxon>Thermoproteota</taxon>
        <taxon>Thermoprotei</taxon>
        <taxon>Thermofilales</taxon>
        <taxon>Thermofilaceae</taxon>
        <taxon>Thermofilum</taxon>
    </lineage>
</organism>
<reference evidence="1" key="1">
    <citation type="journal article" date="2020" name="mSystems">
        <title>Genome- and Community-Level Interaction Insights into Carbon Utilization and Element Cycling Functions of Hydrothermarchaeota in Hydrothermal Sediment.</title>
        <authorList>
            <person name="Zhou Z."/>
            <person name="Liu Y."/>
            <person name="Xu W."/>
            <person name="Pan J."/>
            <person name="Luo Z.H."/>
            <person name="Li M."/>
        </authorList>
    </citation>
    <scope>NUCLEOTIDE SEQUENCE [LARGE SCALE GENOMIC DNA]</scope>
    <source>
        <strain evidence="1">SpSt-8</strain>
    </source>
</reference>
<dbReference type="EMBL" id="DTIB01000017">
    <property type="protein sequence ID" value="HGB24581.1"/>
    <property type="molecule type" value="Genomic_DNA"/>
</dbReference>
<dbReference type="Pfam" id="PF00480">
    <property type="entry name" value="ROK"/>
    <property type="match status" value="1"/>
</dbReference>
<proteinExistence type="predicted"/>
<sequence>MKYAIAVDIGATNTRVALGNSEGELLEIVVFSTWEARSPEEYIARIARIAVELERKHGVKAAGVGVGSPGPLDMKKGEVVNAPNMPFRRIELVRLLHETLGRPVAFANDAVTAAVGEKWWGLGRDRENLVYVTISTGIGGGVYVDGELLLGKEGNAHEIGHMVVDFEGRLTCGCGKRGHWEAYSSGRGIPSLARFLANAEPSLREETSLRLGPELTAKEVFDAFRSGDRLARKVVEWVNRFNACGFANIVNAYDPELITVGGSVALNNPDVLIEGLVSRVAEYAVNRVPEITLTRLGPNVGLMGALALGLGLEKKVPLV</sequence>
<dbReference type="InterPro" id="IPR000600">
    <property type="entry name" value="ROK"/>
</dbReference>
<dbReference type="InterPro" id="IPR043129">
    <property type="entry name" value="ATPase_NBD"/>
</dbReference>
<protein>
    <submittedName>
        <fullName evidence="1">ROK family protein</fullName>
    </submittedName>
</protein>
<dbReference type="Gene3D" id="3.30.420.40">
    <property type="match status" value="2"/>
</dbReference>
<dbReference type="CDD" id="cd24063">
    <property type="entry name" value="ASKHA_NBD_ROK_ApGLK-like"/>
    <property type="match status" value="1"/>
</dbReference>
<dbReference type="PANTHER" id="PTHR18964">
    <property type="entry name" value="ROK (REPRESSOR, ORF, KINASE) FAMILY"/>
    <property type="match status" value="1"/>
</dbReference>
<dbReference type="AlphaFoldDB" id="A0A7C3WL18"/>
<name>A0A7C3WL18_THEPE</name>
<dbReference type="PANTHER" id="PTHR18964:SF149">
    <property type="entry name" value="BIFUNCTIONAL UDP-N-ACETYLGLUCOSAMINE 2-EPIMERASE_N-ACETYLMANNOSAMINE KINASE"/>
    <property type="match status" value="1"/>
</dbReference>
<gene>
    <name evidence="1" type="ORF">ENV88_00710</name>
</gene>
<dbReference type="SUPFAM" id="SSF53067">
    <property type="entry name" value="Actin-like ATPase domain"/>
    <property type="match status" value="1"/>
</dbReference>
<dbReference type="GO" id="GO:0009384">
    <property type="term" value="F:N-acylmannosamine kinase activity"/>
    <property type="evidence" value="ECO:0007669"/>
    <property type="project" value="TreeGrafter"/>
</dbReference>
<comment type="caution">
    <text evidence="1">The sequence shown here is derived from an EMBL/GenBank/DDBJ whole genome shotgun (WGS) entry which is preliminary data.</text>
</comment>
<dbReference type="GO" id="GO:0008761">
    <property type="term" value="F:UDP-N-acetylglucosamine 2-epimerase activity"/>
    <property type="evidence" value="ECO:0007669"/>
    <property type="project" value="TreeGrafter"/>
</dbReference>
<accession>A0A7C3WL18</accession>
<evidence type="ECO:0000313" key="1">
    <source>
        <dbReference type="EMBL" id="HGB24581.1"/>
    </source>
</evidence>